<keyword evidence="5" id="KW-0808">Transferase</keyword>
<dbReference type="InterPro" id="IPR007269">
    <property type="entry name" value="ICMT_MeTrfase"/>
</dbReference>
<dbReference type="PANTHER" id="PTHR12714">
    <property type="entry name" value="PROTEIN-S ISOPRENYLCYSTEINE O-METHYLTRANSFERASE"/>
    <property type="match status" value="1"/>
</dbReference>
<feature type="chain" id="PRO_5040148436" description="Protein-S-isoprenylcysteine O-methyltransferase" evidence="6">
    <location>
        <begin position="16"/>
        <end position="241"/>
    </location>
</feature>
<evidence type="ECO:0000256" key="5">
    <source>
        <dbReference type="RuleBase" id="RU362022"/>
    </source>
</evidence>
<comment type="caution">
    <text evidence="5">Lacks conserved residue(s) required for the propagation of feature annotation.</text>
</comment>
<dbReference type="EMBL" id="MU150331">
    <property type="protein sequence ID" value="KAF9458768.1"/>
    <property type="molecule type" value="Genomic_DNA"/>
</dbReference>
<keyword evidence="3 5" id="KW-1133">Transmembrane helix</keyword>
<evidence type="ECO:0000256" key="3">
    <source>
        <dbReference type="ARBA" id="ARBA00022989"/>
    </source>
</evidence>
<reference evidence="7" key="1">
    <citation type="submission" date="2020-11" db="EMBL/GenBank/DDBJ databases">
        <authorList>
            <consortium name="DOE Joint Genome Institute"/>
            <person name="Ahrendt S."/>
            <person name="Riley R."/>
            <person name="Andreopoulos W."/>
            <person name="Labutti K."/>
            <person name="Pangilinan J."/>
            <person name="Ruiz-Duenas F.J."/>
            <person name="Barrasa J.M."/>
            <person name="Sanchez-Garcia M."/>
            <person name="Camarero S."/>
            <person name="Miyauchi S."/>
            <person name="Serrano A."/>
            <person name="Linde D."/>
            <person name="Babiker R."/>
            <person name="Drula E."/>
            <person name="Ayuso-Fernandez I."/>
            <person name="Pacheco R."/>
            <person name="Padilla G."/>
            <person name="Ferreira P."/>
            <person name="Barriuso J."/>
            <person name="Kellner H."/>
            <person name="Castanera R."/>
            <person name="Alfaro M."/>
            <person name="Ramirez L."/>
            <person name="Pisabarro A.G."/>
            <person name="Kuo A."/>
            <person name="Tritt A."/>
            <person name="Lipzen A."/>
            <person name="He G."/>
            <person name="Yan M."/>
            <person name="Ng V."/>
            <person name="Cullen D."/>
            <person name="Martin F."/>
            <person name="Rosso M.-N."/>
            <person name="Henrissat B."/>
            <person name="Hibbett D."/>
            <person name="Martinez A.T."/>
            <person name="Grigoriev I.V."/>
        </authorList>
    </citation>
    <scope>NUCLEOTIDE SEQUENCE</scope>
    <source>
        <strain evidence="7">CBS 247.69</strain>
    </source>
</reference>
<keyword evidence="6" id="KW-0732">Signal</keyword>
<dbReference type="GO" id="GO:0004671">
    <property type="term" value="F:protein C-terminal S-isoprenylcysteine carboxyl O-methyltransferase activity"/>
    <property type="evidence" value="ECO:0007669"/>
    <property type="project" value="UniProtKB-EC"/>
</dbReference>
<accession>A0A9P6CFA3</accession>
<dbReference type="GO" id="GO:0032259">
    <property type="term" value="P:methylation"/>
    <property type="evidence" value="ECO:0007669"/>
    <property type="project" value="UniProtKB-KW"/>
</dbReference>
<evidence type="ECO:0000256" key="4">
    <source>
        <dbReference type="ARBA" id="ARBA00023136"/>
    </source>
</evidence>
<evidence type="ECO:0000313" key="7">
    <source>
        <dbReference type="EMBL" id="KAF9458768.1"/>
    </source>
</evidence>
<organism evidence="7 8">
    <name type="scientific">Collybia nuda</name>
    <dbReference type="NCBI Taxonomy" id="64659"/>
    <lineage>
        <taxon>Eukaryota</taxon>
        <taxon>Fungi</taxon>
        <taxon>Dikarya</taxon>
        <taxon>Basidiomycota</taxon>
        <taxon>Agaricomycotina</taxon>
        <taxon>Agaricomycetes</taxon>
        <taxon>Agaricomycetidae</taxon>
        <taxon>Agaricales</taxon>
        <taxon>Tricholomatineae</taxon>
        <taxon>Clitocybaceae</taxon>
        <taxon>Collybia</taxon>
    </lineage>
</organism>
<dbReference type="OrthoDB" id="422086at2759"/>
<proteinExistence type="inferred from homology"/>
<protein>
    <recommendedName>
        <fullName evidence="5">Protein-S-isoprenylcysteine O-methyltransferase</fullName>
        <ecNumber evidence="5">2.1.1.100</ecNumber>
    </recommendedName>
</protein>
<dbReference type="PANTHER" id="PTHR12714:SF9">
    <property type="entry name" value="PROTEIN-S-ISOPRENYLCYSTEINE O-METHYLTRANSFERASE"/>
    <property type="match status" value="1"/>
</dbReference>
<evidence type="ECO:0000256" key="1">
    <source>
        <dbReference type="ARBA" id="ARBA00004141"/>
    </source>
</evidence>
<comment type="catalytic activity">
    <reaction evidence="5">
        <text>[protein]-C-terminal S-[(2E,6E)-farnesyl]-L-cysteine + S-adenosyl-L-methionine = [protein]-C-terminal S-[(2E,6E)-farnesyl]-L-cysteine methyl ester + S-adenosyl-L-homocysteine</text>
        <dbReference type="Rhea" id="RHEA:21672"/>
        <dbReference type="Rhea" id="RHEA-COMP:12125"/>
        <dbReference type="Rhea" id="RHEA-COMP:12126"/>
        <dbReference type="ChEBI" id="CHEBI:57856"/>
        <dbReference type="ChEBI" id="CHEBI:59789"/>
        <dbReference type="ChEBI" id="CHEBI:90510"/>
        <dbReference type="ChEBI" id="CHEBI:90511"/>
        <dbReference type="EC" id="2.1.1.100"/>
    </reaction>
</comment>
<evidence type="ECO:0000256" key="6">
    <source>
        <dbReference type="SAM" id="SignalP"/>
    </source>
</evidence>
<gene>
    <name evidence="7" type="ORF">BDZ94DRAFT_66993</name>
</gene>
<dbReference type="AlphaFoldDB" id="A0A9P6CFA3"/>
<comment type="subcellular location">
    <subcellularLocation>
        <location evidence="5">Endoplasmic reticulum membrane</location>
        <topology evidence="5">Multi-pass membrane protein</topology>
    </subcellularLocation>
    <subcellularLocation>
        <location evidence="1">Membrane</location>
        <topology evidence="1">Multi-pass membrane protein</topology>
    </subcellularLocation>
</comment>
<dbReference type="Gene3D" id="1.20.120.1630">
    <property type="match status" value="1"/>
</dbReference>
<keyword evidence="8" id="KW-1185">Reference proteome</keyword>
<dbReference type="Proteomes" id="UP000807353">
    <property type="component" value="Unassembled WGS sequence"/>
</dbReference>
<keyword evidence="2 5" id="KW-0812">Transmembrane</keyword>
<name>A0A9P6CFA3_9AGAR</name>
<keyword evidence="5" id="KW-0489">Methyltransferase</keyword>
<feature type="signal peptide" evidence="6">
    <location>
        <begin position="1"/>
        <end position="15"/>
    </location>
</feature>
<feature type="transmembrane region" description="Helical" evidence="5">
    <location>
        <begin position="188"/>
        <end position="208"/>
    </location>
</feature>
<dbReference type="GO" id="GO:0005789">
    <property type="term" value="C:endoplasmic reticulum membrane"/>
    <property type="evidence" value="ECO:0007669"/>
    <property type="project" value="UniProtKB-SubCell"/>
</dbReference>
<keyword evidence="5" id="KW-0949">S-adenosyl-L-methionine</keyword>
<keyword evidence="5" id="KW-0256">Endoplasmic reticulum</keyword>
<comment type="similarity">
    <text evidence="5">Belongs to the class VI-like SAM-binding methyltransferase superfamily. Isoprenylcysteine carboxyl methyltransferase family.</text>
</comment>
<sequence length="241" mass="27113">MTLLKLPFLISTTWGINFTMTPPQSPPPQKERVPPTGLELVAPWFPIVAKVGGHYVVQASFWVLAVCEASIILTDCIDHPFSSEVRHLLTGHPNSSGRIYISPLFLSGWFMNLVGTLLRRHCYRMLDSLFTFELSIRKNHHLVTTGPYSVVRHPSYTGAILSGVGVALCHLSRGSWLLECSGILPDSWLIFWSILGFGAFVVTMALGSRMKKEDTILKERFGNQWVQWATRVRYKLFPGVI</sequence>
<dbReference type="EC" id="2.1.1.100" evidence="5"/>
<evidence type="ECO:0000313" key="8">
    <source>
        <dbReference type="Proteomes" id="UP000807353"/>
    </source>
</evidence>
<dbReference type="Pfam" id="PF04140">
    <property type="entry name" value="ICMT"/>
    <property type="match status" value="1"/>
</dbReference>
<comment type="caution">
    <text evidence="7">The sequence shown here is derived from an EMBL/GenBank/DDBJ whole genome shotgun (WGS) entry which is preliminary data.</text>
</comment>
<keyword evidence="4 5" id="KW-0472">Membrane</keyword>
<evidence type="ECO:0000256" key="2">
    <source>
        <dbReference type="ARBA" id="ARBA00022692"/>
    </source>
</evidence>